<dbReference type="SUPFAM" id="SSF50978">
    <property type="entry name" value="WD40 repeat-like"/>
    <property type="match status" value="3"/>
</dbReference>
<gene>
    <name evidence="5" type="ORF">ACHAWU_001779</name>
</gene>
<evidence type="ECO:0000256" key="2">
    <source>
        <dbReference type="ARBA" id="ARBA00022737"/>
    </source>
</evidence>
<dbReference type="PANTHER" id="PTHR22839">
    <property type="entry name" value="THO COMPLEX SUBUNIT 3 THO3"/>
    <property type="match status" value="1"/>
</dbReference>
<dbReference type="InterPro" id="IPR036322">
    <property type="entry name" value="WD40_repeat_dom_sf"/>
</dbReference>
<dbReference type="Pfam" id="PF00400">
    <property type="entry name" value="WD40"/>
    <property type="match status" value="1"/>
</dbReference>
<dbReference type="InterPro" id="IPR015943">
    <property type="entry name" value="WD40/YVTN_repeat-like_dom_sf"/>
</dbReference>
<reference evidence="5 6" key="1">
    <citation type="submission" date="2024-10" db="EMBL/GenBank/DDBJ databases">
        <title>Updated reference genomes for cyclostephanoid diatoms.</title>
        <authorList>
            <person name="Roberts W.R."/>
            <person name="Alverson A.J."/>
        </authorList>
    </citation>
    <scope>NUCLEOTIDE SEQUENCE [LARGE SCALE GENOMIC DNA]</scope>
    <source>
        <strain evidence="5 6">AJA232-27</strain>
    </source>
</reference>
<dbReference type="Gene3D" id="2.130.10.10">
    <property type="entry name" value="YVTN repeat-like/Quinoprotein amine dehydrogenase"/>
    <property type="match status" value="4"/>
</dbReference>
<dbReference type="Pfam" id="PF12894">
    <property type="entry name" value="ANAPC4_WD40"/>
    <property type="match status" value="1"/>
</dbReference>
<sequence length="950" mass="103337">MSYAGESTSPTTSECDDIAASILSEAERMAQEESKSTSEILKLAGCNLRIGTASVIPQLRSSSSVSPFSSPKECDFLRDRISVPPFPVLVNNSLSTLLAYTPSSLYWTVTNDDNIQLPGKLGSLSSAEVEKVWTSSLILSKLDGLDRIASQNSSVLNDGSTDSSNMVVKSSSAVSVAMEKAHAHANRIKTNKLRKKHLKPTCTSMSSHFSISTAESRMSSLARSQSIIAQSPSAVVSGVMPLWVQRKIAAETGSNLMETSCNDQDSGAYFGQYELHSSETIITHNLNRGNWTWKTEWSPDGNYLAMATENHGLAIVDARSSASVWKVIHDNRNGKVMNDTTQSIRAIAWGGTFIALGGTGDAVSIVQPCISSVDGTIQHSFEIVHVITETGFVGALCWLKSSNILAIGNRDDQCLIADVRRGLDGVITSTILHTIERSDWVSALQFSHGGTKLAIGDRSGLLSVYFFVFFRHGEAPALSPLKDFPLGDSILDIQWSPDGKFIYSGGEDYSITIIDTVKYTVQRKIGRDRWVTFLAPSHGGTHLAAGGGSRQVSLLDVNMSWGEATSLRVNSGMPLHATWHPTDEYLAICGQFNDVVVYETSKRRLSKGKCFRSTSSLLAVQFSPDGNLLAVGNEQGLVTIFDISTSDFVTLYETVVGVGCEMSIEWSPNGDYIAIACGRTFVLLDTFHRGKEGIHPLSNTRFLVRKILHSGASFTTVAFSPSSQFLALSSDQMRVLDLENGCSCARVLHQCNALSCAWSEDSSIFATVCGMSTLSIYDVTSSSPENWKQLLAISFKSAINSLCWGPSVTKGLYYLAFGGENETMAVLEIRSHEKIWETVIQVPCHSKINVLRWHSSGMLCIGNEDGTVSVIELSYLKSGKTVCEMSYNWQRQGIISTTKLTRNFGRNSITSLCWLPHSSQTDKIHLAVAGSDGIFELVDFSDQSDNTVSS</sequence>
<evidence type="ECO:0000256" key="1">
    <source>
        <dbReference type="ARBA" id="ARBA00022574"/>
    </source>
</evidence>
<accession>A0ABD3M3D8</accession>
<evidence type="ECO:0000313" key="5">
    <source>
        <dbReference type="EMBL" id="KAL3756576.1"/>
    </source>
</evidence>
<keyword evidence="1" id="KW-0853">WD repeat</keyword>
<dbReference type="SMART" id="SM00320">
    <property type="entry name" value="WD40"/>
    <property type="match status" value="11"/>
</dbReference>
<proteinExistence type="inferred from homology"/>
<protein>
    <recommendedName>
        <fullName evidence="4">Anaphase-promoting complex subunit 4-like WD40 domain-containing protein</fullName>
    </recommendedName>
</protein>
<dbReference type="EMBL" id="JALLBG020000302">
    <property type="protein sequence ID" value="KAL3756576.1"/>
    <property type="molecule type" value="Genomic_DNA"/>
</dbReference>
<evidence type="ECO:0000313" key="6">
    <source>
        <dbReference type="Proteomes" id="UP001530293"/>
    </source>
</evidence>
<dbReference type="PANTHER" id="PTHR22839:SF0">
    <property type="entry name" value="THO COMPLEX SUBUNIT 3"/>
    <property type="match status" value="1"/>
</dbReference>
<dbReference type="InterPro" id="IPR024977">
    <property type="entry name" value="Apc4-like_WD40_dom"/>
</dbReference>
<dbReference type="Proteomes" id="UP001530293">
    <property type="component" value="Unassembled WGS sequence"/>
</dbReference>
<feature type="domain" description="Anaphase-promoting complex subunit 4-like WD40" evidence="4">
    <location>
        <begin position="578"/>
        <end position="652"/>
    </location>
</feature>
<dbReference type="InterPro" id="IPR001680">
    <property type="entry name" value="WD40_rpt"/>
</dbReference>
<dbReference type="InterPro" id="IPR040132">
    <property type="entry name" value="Tex1/THOC3"/>
</dbReference>
<comment type="similarity">
    <text evidence="3">Belongs to the THOC3 family.</text>
</comment>
<name>A0ABD3M3D8_9STRA</name>
<dbReference type="AlphaFoldDB" id="A0ABD3M3D8"/>
<keyword evidence="6" id="KW-1185">Reference proteome</keyword>
<comment type="caution">
    <text evidence="5">The sequence shown here is derived from an EMBL/GenBank/DDBJ whole genome shotgun (WGS) entry which is preliminary data.</text>
</comment>
<keyword evidence="2" id="KW-0677">Repeat</keyword>
<evidence type="ECO:0000259" key="4">
    <source>
        <dbReference type="Pfam" id="PF12894"/>
    </source>
</evidence>
<organism evidence="5 6">
    <name type="scientific">Discostella pseudostelligera</name>
    <dbReference type="NCBI Taxonomy" id="259834"/>
    <lineage>
        <taxon>Eukaryota</taxon>
        <taxon>Sar</taxon>
        <taxon>Stramenopiles</taxon>
        <taxon>Ochrophyta</taxon>
        <taxon>Bacillariophyta</taxon>
        <taxon>Coscinodiscophyceae</taxon>
        <taxon>Thalassiosirophycidae</taxon>
        <taxon>Stephanodiscales</taxon>
        <taxon>Stephanodiscaceae</taxon>
        <taxon>Discostella</taxon>
    </lineage>
</organism>
<evidence type="ECO:0000256" key="3">
    <source>
        <dbReference type="ARBA" id="ARBA00046343"/>
    </source>
</evidence>